<dbReference type="Pfam" id="PF00994">
    <property type="entry name" value="MoCF_biosynth"/>
    <property type="match status" value="1"/>
</dbReference>
<dbReference type="SUPFAM" id="SSF53218">
    <property type="entry name" value="Molybdenum cofactor biosynthesis proteins"/>
    <property type="match status" value="1"/>
</dbReference>
<dbReference type="RefSeq" id="WP_198571302.1">
    <property type="nucleotide sequence ID" value="NZ_CP066167.1"/>
</dbReference>
<dbReference type="InterPro" id="IPR008135">
    <property type="entry name" value="Competence-induced_CinA"/>
</dbReference>
<dbReference type="NCBIfam" id="TIGR00200">
    <property type="entry name" value="cinA_nterm"/>
    <property type="match status" value="1"/>
</dbReference>
<dbReference type="Pfam" id="PF18146">
    <property type="entry name" value="CinA_KH"/>
    <property type="match status" value="1"/>
</dbReference>
<keyword evidence="4" id="KW-1185">Reference proteome</keyword>
<dbReference type="InterPro" id="IPR036425">
    <property type="entry name" value="MoaB/Mog-like_dom_sf"/>
</dbReference>
<dbReference type="Proteomes" id="UP000596063">
    <property type="component" value="Chromosome"/>
</dbReference>
<dbReference type="InterPro" id="IPR001453">
    <property type="entry name" value="MoaB/Mog_dom"/>
</dbReference>
<dbReference type="InterPro" id="IPR041424">
    <property type="entry name" value="CinA_KH"/>
</dbReference>
<dbReference type="EMBL" id="CP066167">
    <property type="protein sequence ID" value="QQD19818.1"/>
    <property type="molecule type" value="Genomic_DNA"/>
</dbReference>
<reference evidence="3 4" key="1">
    <citation type="submission" date="2020-12" db="EMBL/GenBank/DDBJ databases">
        <authorList>
            <person name="Shan Y."/>
        </authorList>
    </citation>
    <scope>NUCLEOTIDE SEQUENCE [LARGE SCALE GENOMIC DNA]</scope>
    <source>
        <strain evidence="4">csc3.9</strain>
    </source>
</reference>
<proteinExistence type="inferred from homology"/>
<dbReference type="InterPro" id="IPR036653">
    <property type="entry name" value="CinA-like_C"/>
</dbReference>
<dbReference type="HAMAP" id="MF_00226_B">
    <property type="entry name" value="CinA_B"/>
    <property type="match status" value="1"/>
</dbReference>
<dbReference type="CDD" id="cd00885">
    <property type="entry name" value="cinA"/>
    <property type="match status" value="1"/>
</dbReference>
<dbReference type="AlphaFoldDB" id="A0A7T4URH4"/>
<dbReference type="PANTHER" id="PTHR13939">
    <property type="entry name" value="NICOTINAMIDE-NUCLEOTIDE AMIDOHYDROLASE PNCC"/>
    <property type="match status" value="1"/>
</dbReference>
<dbReference type="KEGG" id="snan:I6N98_08275"/>
<protein>
    <recommendedName>
        <fullName evidence="1">CinA-like protein</fullName>
    </recommendedName>
</protein>
<dbReference type="SUPFAM" id="SSF142433">
    <property type="entry name" value="CinA-like"/>
    <property type="match status" value="1"/>
</dbReference>
<dbReference type="Pfam" id="PF02464">
    <property type="entry name" value="CinA"/>
    <property type="match status" value="1"/>
</dbReference>
<dbReference type="NCBIfam" id="TIGR00177">
    <property type="entry name" value="molyb_syn"/>
    <property type="match status" value="1"/>
</dbReference>
<accession>A0A7T4URH4</accession>
<gene>
    <name evidence="3" type="ORF">I6N98_08275</name>
</gene>
<sequence>MKLNVLTTGNELMAGDIIDSNSAMMAEIFEPLGWRIHKKVTVGDDLPLLCQEIDQLCADGDVLLINGGLGPTVDDLTAEAMAQVCERPIQEHPEALSHLQTWCQQRNQSLSKANLKQTRLPADCAIIANGRGSAVGIRMEHRGCLMLATPGVPSELKQMLSEEIVPLLRGRFVSDHIRTLRLGVFGLGESTVQERLSDAIPDWPADIELGFRASMPVLEVKLTARGEHLGDKLSQCRRQVEDALCHHVIGELPTSLPGALIEACRQHQLSVCAAESCTGGLIASQLTSVPGASDVFPGGIVSYSNGLKKALLGVSASDLEQAGAVSETVARQMLSGALKACGADIGVAVTGIAGPGGGSPDKPVGTVWIAWGSHSAMQSQRLVFPFERAAFQQWVSALALDLLRRHVVGVDEFPQLMQRFCQPASSD</sequence>
<dbReference type="Gene3D" id="3.30.70.2860">
    <property type="match status" value="1"/>
</dbReference>
<organism evidence="3 4">
    <name type="scientific">Spongiibacter nanhainus</name>
    <dbReference type="NCBI Taxonomy" id="2794344"/>
    <lineage>
        <taxon>Bacteria</taxon>
        <taxon>Pseudomonadati</taxon>
        <taxon>Pseudomonadota</taxon>
        <taxon>Gammaproteobacteria</taxon>
        <taxon>Cellvibrionales</taxon>
        <taxon>Spongiibacteraceae</taxon>
        <taxon>Spongiibacter</taxon>
    </lineage>
</organism>
<name>A0A7T4URH4_9GAMM</name>
<evidence type="ECO:0000313" key="3">
    <source>
        <dbReference type="EMBL" id="QQD19818.1"/>
    </source>
</evidence>
<dbReference type="InterPro" id="IPR008136">
    <property type="entry name" value="CinA_C"/>
</dbReference>
<dbReference type="PIRSF" id="PIRSF006728">
    <property type="entry name" value="CinA"/>
    <property type="match status" value="1"/>
</dbReference>
<dbReference type="PANTHER" id="PTHR13939:SF0">
    <property type="entry name" value="NMN AMIDOHYDROLASE-LIKE PROTEIN YFAY"/>
    <property type="match status" value="1"/>
</dbReference>
<dbReference type="Gene3D" id="3.90.950.20">
    <property type="entry name" value="CinA-like"/>
    <property type="match status" value="1"/>
</dbReference>
<evidence type="ECO:0000256" key="1">
    <source>
        <dbReference type="HAMAP-Rule" id="MF_00226"/>
    </source>
</evidence>
<dbReference type="Gene3D" id="3.40.980.10">
    <property type="entry name" value="MoaB/Mog-like domain"/>
    <property type="match status" value="1"/>
</dbReference>
<evidence type="ECO:0000313" key="4">
    <source>
        <dbReference type="Proteomes" id="UP000596063"/>
    </source>
</evidence>
<evidence type="ECO:0000259" key="2">
    <source>
        <dbReference type="SMART" id="SM00852"/>
    </source>
</evidence>
<comment type="similarity">
    <text evidence="1">Belongs to the CinA family.</text>
</comment>
<dbReference type="SMART" id="SM00852">
    <property type="entry name" value="MoCF_biosynth"/>
    <property type="match status" value="1"/>
</dbReference>
<feature type="domain" description="MoaB/Mog" evidence="2">
    <location>
        <begin position="4"/>
        <end position="171"/>
    </location>
</feature>
<dbReference type="InterPro" id="IPR050101">
    <property type="entry name" value="CinA"/>
</dbReference>
<dbReference type="NCBIfam" id="TIGR00199">
    <property type="entry name" value="PncC_domain"/>
    <property type="match status" value="1"/>
</dbReference>